<dbReference type="Proteomes" id="UP000070700">
    <property type="component" value="Unassembled WGS sequence"/>
</dbReference>
<accession>A0A194WV18</accession>
<feature type="compositionally biased region" description="Basic and acidic residues" evidence="5">
    <location>
        <begin position="713"/>
        <end position="725"/>
    </location>
</feature>
<feature type="compositionally biased region" description="Polar residues" evidence="5">
    <location>
        <begin position="333"/>
        <end position="364"/>
    </location>
</feature>
<feature type="region of interest" description="Disordered" evidence="5">
    <location>
        <begin position="928"/>
        <end position="963"/>
    </location>
</feature>
<dbReference type="RefSeq" id="XP_018066165.1">
    <property type="nucleotide sequence ID" value="XM_018205883.1"/>
</dbReference>
<dbReference type="AlphaFoldDB" id="A0A194WV18"/>
<dbReference type="SMART" id="SM00356">
    <property type="entry name" value="ZnF_C3H1"/>
    <property type="match status" value="1"/>
</dbReference>
<feature type="region of interest" description="Disordered" evidence="5">
    <location>
        <begin position="200"/>
        <end position="254"/>
    </location>
</feature>
<evidence type="ECO:0000256" key="4">
    <source>
        <dbReference type="PROSITE-ProRule" id="PRU00723"/>
    </source>
</evidence>
<feature type="compositionally biased region" description="Polar residues" evidence="5">
    <location>
        <begin position="928"/>
        <end position="959"/>
    </location>
</feature>
<feature type="compositionally biased region" description="Polar residues" evidence="5">
    <location>
        <begin position="1139"/>
        <end position="1149"/>
    </location>
</feature>
<evidence type="ECO:0000313" key="8">
    <source>
        <dbReference type="Proteomes" id="UP000070700"/>
    </source>
</evidence>
<dbReference type="InParanoid" id="A0A194WV18"/>
<keyword evidence="3 4" id="KW-0862">Zinc</keyword>
<evidence type="ECO:0000256" key="1">
    <source>
        <dbReference type="ARBA" id="ARBA00022723"/>
    </source>
</evidence>
<dbReference type="OrthoDB" id="4347at2759"/>
<dbReference type="KEGG" id="psco:LY89DRAFT_212992"/>
<feature type="region of interest" description="Disordered" evidence="5">
    <location>
        <begin position="32"/>
        <end position="83"/>
    </location>
</feature>
<sequence length="1184" mass="131374">MEGHNNSFGFMPDDLGGYDDLMQHAGWPADANQHQQQFSFASPSQDYSRYTTSQPAPTHGHYNTTQQPIYPPVSYSNSPYASQYQHARPSDVFGPTSYNVDPSLQGTTYHGHESSFPFAPQTNDTATISPQTLQYSINQNPAVGRSVSNSTFQRSASNGIGNSFHPRQQDQSNMFFQNVAPQNGNVLSNQANNVRYPILPNENSEAESKPYIKRQETDTDSHTQLASVPRLQQVKPSTPPNSLRSTHPELLNRSNNSSQARLAYAPFLHFEDTPIQVTLGLKNTLPKYHPRKSRSGKDIVPGYDMSTSLTPARVSTKKGRSPKEPKLTGSKYKGTSQASRALTAKAGNSTGTDQLTSIKSPATPTETSSSEEESDSSEESEYEEDEMPVMDISTVRGLSRPTTIPEAIRYDAIGIVWKDPNSNPNSDVVKDAIEKFATFFSVRRMEVKTNATKMDEAASRPAELQKLKEQRTTLLASLYQTIDAANQLGYPPIVENLGGHHKLVNGLTTTLIECSKANDFLGQLPRAVFSLLAKFQTMSDELLQKLKFDGIQKRWSKKGDEETRKNIAAILANTTNAKEKAAKAKKDSEQADKEKKIRDRVEQARARAADNPSSQTSNPAKRPHEGDGSNGKPSKKIATDGSGGINPMLAKSVPAKRPGSNLLGITSKPVSKPTPRKREPSPPTESKLGALLASIAKPPEAPKAAEAPVRPPETPEEKARRERKESRRHLRVKFKEGLELEEIRLFKHEQAEDEGRQDEMLRDAHEHRLEGMMHKRQLSEPIDEDEDYQPSEPDIPYPDLIGIDFNKVNTSTPFGDIYVTRGGSRFFTTPEQATQGRREGVELMVIYTVPSDIPPTPKELTHLELSQMDGTDDYQPERLLKAPTEPWLVQRLHEIHQYGPEVARQVLNSRQSTQQWGQQKDHQLLPTSAPASMQIPPTLQHSAGPVQQGSLSQSQQDKPQNPLALDPEAFANVLRIVESLKNKPYPPTQPPDWMTDPAKRDEWMAGYIKDKTIKDQAEASKMIAQMPAAHLQPPQMLPQQFAQPPQMTFAIPAQPPGVVAISQNPEFAHQLQNFLGGYPIGDSKGAPSDYSSWAGNAANLQNDPNGYSAQNQARWEANWNNENAKPGRSHEKKQRGGHNSKQGGNSNFSVFDERGEYRGKKRPCRFYQDGKCAKGAACTYLHDD</sequence>
<feature type="region of interest" description="Disordered" evidence="5">
    <location>
        <begin position="1121"/>
        <end position="1153"/>
    </location>
</feature>
<feature type="compositionally biased region" description="Low complexity" evidence="5">
    <location>
        <begin position="696"/>
        <end position="708"/>
    </location>
</feature>
<dbReference type="InterPro" id="IPR000571">
    <property type="entry name" value="Znf_CCCH"/>
</dbReference>
<evidence type="ECO:0000313" key="7">
    <source>
        <dbReference type="EMBL" id="KUJ11810.1"/>
    </source>
</evidence>
<keyword evidence="2 4" id="KW-0863">Zinc-finger</keyword>
<protein>
    <recommendedName>
        <fullName evidence="6">C3H1-type domain-containing protein</fullName>
    </recommendedName>
</protein>
<dbReference type="SUPFAM" id="SSF90229">
    <property type="entry name" value="CCCH zinc finger"/>
    <property type="match status" value="1"/>
</dbReference>
<dbReference type="GeneID" id="28815609"/>
<feature type="zinc finger region" description="C3H1-type" evidence="4">
    <location>
        <begin position="1158"/>
        <end position="1184"/>
    </location>
</feature>
<reference evidence="7 8" key="1">
    <citation type="submission" date="2015-10" db="EMBL/GenBank/DDBJ databases">
        <title>Full genome of DAOMC 229536 Phialocephala scopiformis, a fungal endophyte of spruce producing the potent anti-insectan compound rugulosin.</title>
        <authorList>
            <consortium name="DOE Joint Genome Institute"/>
            <person name="Walker A.K."/>
            <person name="Frasz S.L."/>
            <person name="Seifert K.A."/>
            <person name="Miller J.D."/>
            <person name="Mondo S.J."/>
            <person name="Labutti K."/>
            <person name="Lipzen A."/>
            <person name="Dockter R."/>
            <person name="Kennedy M."/>
            <person name="Grigoriev I.V."/>
            <person name="Spatafora J.W."/>
        </authorList>
    </citation>
    <scope>NUCLEOTIDE SEQUENCE [LARGE SCALE GENOMIC DNA]</scope>
    <source>
        <strain evidence="7 8">CBS 120377</strain>
    </source>
</reference>
<organism evidence="7 8">
    <name type="scientific">Mollisia scopiformis</name>
    <name type="common">Conifer needle endophyte fungus</name>
    <name type="synonym">Phialocephala scopiformis</name>
    <dbReference type="NCBI Taxonomy" id="149040"/>
    <lineage>
        <taxon>Eukaryota</taxon>
        <taxon>Fungi</taxon>
        <taxon>Dikarya</taxon>
        <taxon>Ascomycota</taxon>
        <taxon>Pezizomycotina</taxon>
        <taxon>Leotiomycetes</taxon>
        <taxon>Helotiales</taxon>
        <taxon>Mollisiaceae</taxon>
        <taxon>Mollisia</taxon>
    </lineage>
</organism>
<dbReference type="InterPro" id="IPR036855">
    <property type="entry name" value="Znf_CCCH_sf"/>
</dbReference>
<name>A0A194WV18_MOLSC</name>
<evidence type="ECO:0000256" key="2">
    <source>
        <dbReference type="ARBA" id="ARBA00022771"/>
    </source>
</evidence>
<evidence type="ECO:0000256" key="3">
    <source>
        <dbReference type="ARBA" id="ARBA00022833"/>
    </source>
</evidence>
<feature type="compositionally biased region" description="Basic and acidic residues" evidence="5">
    <location>
        <begin position="577"/>
        <end position="608"/>
    </location>
</feature>
<dbReference type="EMBL" id="KQ947425">
    <property type="protein sequence ID" value="KUJ11810.1"/>
    <property type="molecule type" value="Genomic_DNA"/>
</dbReference>
<gene>
    <name evidence="7" type="ORF">LY89DRAFT_212992</name>
</gene>
<proteinExistence type="predicted"/>
<feature type="compositionally biased region" description="Acidic residues" evidence="5">
    <location>
        <begin position="369"/>
        <end position="388"/>
    </location>
</feature>
<feature type="compositionally biased region" description="Polar residues" evidence="5">
    <location>
        <begin position="234"/>
        <end position="245"/>
    </location>
</feature>
<feature type="domain" description="C3H1-type" evidence="6">
    <location>
        <begin position="1158"/>
        <end position="1184"/>
    </location>
</feature>
<feature type="region of interest" description="Disordered" evidence="5">
    <location>
        <begin position="286"/>
        <end position="394"/>
    </location>
</feature>
<dbReference type="GO" id="GO:0008270">
    <property type="term" value="F:zinc ion binding"/>
    <property type="evidence" value="ECO:0007669"/>
    <property type="project" value="UniProtKB-KW"/>
</dbReference>
<keyword evidence="1 4" id="KW-0479">Metal-binding</keyword>
<evidence type="ECO:0000259" key="6">
    <source>
        <dbReference type="PROSITE" id="PS50103"/>
    </source>
</evidence>
<feature type="compositionally biased region" description="Basic and acidic residues" evidence="5">
    <location>
        <begin position="206"/>
        <end position="221"/>
    </location>
</feature>
<keyword evidence="8" id="KW-1185">Reference proteome</keyword>
<evidence type="ECO:0000256" key="5">
    <source>
        <dbReference type="SAM" id="MobiDB-lite"/>
    </source>
</evidence>
<dbReference type="PROSITE" id="PS50103">
    <property type="entry name" value="ZF_C3H1"/>
    <property type="match status" value="1"/>
</dbReference>
<feature type="region of interest" description="Disordered" evidence="5">
    <location>
        <begin position="576"/>
        <end position="728"/>
    </location>
</feature>